<evidence type="ECO:0000256" key="1">
    <source>
        <dbReference type="ARBA" id="ARBA00022555"/>
    </source>
</evidence>
<feature type="binding site" evidence="9">
    <location>
        <position position="34"/>
    </location>
    <ligand>
        <name>ATP</name>
        <dbReference type="ChEBI" id="CHEBI:30616"/>
    </ligand>
</feature>
<dbReference type="NCBIfam" id="TIGR00420">
    <property type="entry name" value="trmU"/>
    <property type="match status" value="1"/>
</dbReference>
<dbReference type="PANTHER" id="PTHR11933:SF5">
    <property type="entry name" value="MITOCHONDRIAL TRNA-SPECIFIC 2-THIOURIDYLASE 1"/>
    <property type="match status" value="1"/>
</dbReference>
<dbReference type="Pfam" id="PF03054">
    <property type="entry name" value="tRNA_Me_trans"/>
    <property type="match status" value="1"/>
</dbReference>
<dbReference type="HAMAP" id="MF_00144">
    <property type="entry name" value="tRNA_thiouridyl_MnmA"/>
    <property type="match status" value="1"/>
</dbReference>
<proteinExistence type="inferred from homology"/>
<feature type="domain" description="tRNA-specific 2-thiouridylase MnmA-like central" evidence="11">
    <location>
        <begin position="204"/>
        <end position="266"/>
    </location>
</feature>
<keyword evidence="9" id="KW-0963">Cytoplasm</keyword>
<evidence type="ECO:0000313" key="13">
    <source>
        <dbReference type="Proteomes" id="UP001559623"/>
    </source>
</evidence>
<comment type="subcellular location">
    <subcellularLocation>
        <location evidence="9">Cytoplasm</location>
    </subcellularLocation>
</comment>
<feature type="region of interest" description="Interaction with tRNA" evidence="9">
    <location>
        <begin position="144"/>
        <end position="146"/>
    </location>
</feature>
<evidence type="ECO:0000259" key="10">
    <source>
        <dbReference type="Pfam" id="PF20258"/>
    </source>
</evidence>
<dbReference type="CDD" id="cd01998">
    <property type="entry name" value="MnmA_TRMU-like"/>
    <property type="match status" value="1"/>
</dbReference>
<evidence type="ECO:0000256" key="9">
    <source>
        <dbReference type="HAMAP-Rule" id="MF_00144"/>
    </source>
</evidence>
<feature type="domain" description="tRNA-specific 2-thiouridylase MnmA-like C-terminal" evidence="10">
    <location>
        <begin position="275"/>
        <end position="348"/>
    </location>
</feature>
<gene>
    <name evidence="9 12" type="primary">mnmA</name>
    <name evidence="12" type="ORF">QCO44_00025</name>
</gene>
<dbReference type="EMBL" id="JARVLH010000001">
    <property type="protein sequence ID" value="MEX5284036.1"/>
    <property type="molecule type" value="Genomic_DNA"/>
</dbReference>
<keyword evidence="2 9" id="KW-0808">Transferase</keyword>
<dbReference type="PANTHER" id="PTHR11933">
    <property type="entry name" value="TRNA 5-METHYLAMINOMETHYL-2-THIOURIDYLATE -METHYLTRANSFERASE"/>
    <property type="match status" value="1"/>
</dbReference>
<sequence length="352" mass="38454">MKKKAAVAMSGGVDSSLCAALLKEQGYEVIGITMRLSDESRETDGLSTAAVDAKRVADFLGIEHETADFRELFGRRVVDCFLDEYLAGRTPNPCVICNRFLKFGALFALARERGADFIATGHYARVEEEADGSFAIKKGRDERKDQSYVLYRLPREVLPHILFPLGEQAKTETRALAETLGLPVAHKTESQEICFVPGDDYKAYLMRHRPDCFSPGEIVDAAGNVLGQHAGLPFYTIGQRRGLGIAAPHPLYVAALDRENNRVIVAENAAVYASALLAEDVNWLIAPPAVPLSVRAKIRYGSREAEARVTPLASGRIEVTFAEAQRAVTPGQSVVFYAGERLLGGATIRRSL</sequence>
<protein>
    <recommendedName>
        <fullName evidence="9">tRNA-specific 2-thiouridylase MnmA</fullName>
        <ecNumber evidence="9">2.8.1.13</ecNumber>
    </recommendedName>
</protein>
<dbReference type="GO" id="GO:0103016">
    <property type="term" value="F:tRNA-uridine 2-sulfurtransferase activity"/>
    <property type="evidence" value="ECO:0007669"/>
    <property type="project" value="UniProtKB-EC"/>
</dbReference>
<evidence type="ECO:0000256" key="8">
    <source>
        <dbReference type="ARBA" id="ARBA00051542"/>
    </source>
</evidence>
<feature type="active site" description="Cysteine persulfide intermediate" evidence="9">
    <location>
        <position position="194"/>
    </location>
</feature>
<name>A0ABV3X1F5_9FIRM</name>
<dbReference type="Gene3D" id="2.30.30.280">
    <property type="entry name" value="Adenine nucleotide alpha hydrolases-like domains"/>
    <property type="match status" value="1"/>
</dbReference>
<evidence type="ECO:0000256" key="6">
    <source>
        <dbReference type="ARBA" id="ARBA00022884"/>
    </source>
</evidence>
<keyword evidence="1 9" id="KW-0820">tRNA-binding</keyword>
<keyword evidence="6 9" id="KW-0694">RNA-binding</keyword>
<dbReference type="Pfam" id="PF20259">
    <property type="entry name" value="tRNA_Me_trans_M"/>
    <property type="match status" value="1"/>
</dbReference>
<evidence type="ECO:0000256" key="4">
    <source>
        <dbReference type="ARBA" id="ARBA00022741"/>
    </source>
</evidence>
<comment type="catalytic activity">
    <reaction evidence="8 9">
        <text>S-sulfanyl-L-cysteinyl-[protein] + uridine(34) in tRNA + AH2 + ATP = 2-thiouridine(34) in tRNA + L-cysteinyl-[protein] + A + AMP + diphosphate + H(+)</text>
        <dbReference type="Rhea" id="RHEA:47032"/>
        <dbReference type="Rhea" id="RHEA-COMP:10131"/>
        <dbReference type="Rhea" id="RHEA-COMP:11726"/>
        <dbReference type="Rhea" id="RHEA-COMP:11727"/>
        <dbReference type="Rhea" id="RHEA-COMP:11728"/>
        <dbReference type="ChEBI" id="CHEBI:13193"/>
        <dbReference type="ChEBI" id="CHEBI:15378"/>
        <dbReference type="ChEBI" id="CHEBI:17499"/>
        <dbReference type="ChEBI" id="CHEBI:29950"/>
        <dbReference type="ChEBI" id="CHEBI:30616"/>
        <dbReference type="ChEBI" id="CHEBI:33019"/>
        <dbReference type="ChEBI" id="CHEBI:61963"/>
        <dbReference type="ChEBI" id="CHEBI:65315"/>
        <dbReference type="ChEBI" id="CHEBI:87170"/>
        <dbReference type="ChEBI" id="CHEBI:456215"/>
        <dbReference type="EC" id="2.8.1.13"/>
    </reaction>
</comment>
<dbReference type="RefSeq" id="WP_368845774.1">
    <property type="nucleotide sequence ID" value="NZ_CP194411.1"/>
</dbReference>
<evidence type="ECO:0000256" key="7">
    <source>
        <dbReference type="ARBA" id="ARBA00023157"/>
    </source>
</evidence>
<evidence type="ECO:0000313" key="12">
    <source>
        <dbReference type="EMBL" id="MEX5284036.1"/>
    </source>
</evidence>
<evidence type="ECO:0000256" key="5">
    <source>
        <dbReference type="ARBA" id="ARBA00022840"/>
    </source>
</evidence>
<comment type="caution">
    <text evidence="12">The sequence shown here is derived from an EMBL/GenBank/DDBJ whole genome shotgun (WGS) entry which is preliminary data.</text>
</comment>
<evidence type="ECO:0000256" key="2">
    <source>
        <dbReference type="ARBA" id="ARBA00022679"/>
    </source>
</evidence>
<feature type="region of interest" description="Interaction with tRNA" evidence="9">
    <location>
        <begin position="299"/>
        <end position="300"/>
    </location>
</feature>
<comment type="function">
    <text evidence="9">Catalyzes the 2-thiolation of uridine at the wobble position (U34) of tRNA, leading to the formation of s(2)U34.</text>
</comment>
<dbReference type="InterPro" id="IPR046884">
    <property type="entry name" value="MnmA-like_central"/>
</dbReference>
<dbReference type="EC" id="2.8.1.13" evidence="9"/>
<keyword evidence="4 9" id="KW-0547">Nucleotide-binding</keyword>
<dbReference type="Pfam" id="PF20258">
    <property type="entry name" value="tRNA_Me_trans_C"/>
    <property type="match status" value="1"/>
</dbReference>
<dbReference type="InterPro" id="IPR004506">
    <property type="entry name" value="MnmA-like"/>
</dbReference>
<keyword evidence="13" id="KW-1185">Reference proteome</keyword>
<evidence type="ECO:0000259" key="11">
    <source>
        <dbReference type="Pfam" id="PF20259"/>
    </source>
</evidence>
<comment type="caution">
    <text evidence="9">Lacks conserved residue(s) required for the propagation of feature annotation.</text>
</comment>
<feature type="site" description="Interaction with tRNA" evidence="9">
    <location>
        <position position="122"/>
    </location>
</feature>
<feature type="binding site" evidence="9">
    <location>
        <position position="121"/>
    </location>
    <ligand>
        <name>ATP</name>
        <dbReference type="ChEBI" id="CHEBI:30616"/>
    </ligand>
</feature>
<keyword evidence="5 9" id="KW-0067">ATP-binding</keyword>
<dbReference type="Gene3D" id="2.40.30.10">
    <property type="entry name" value="Translation factors"/>
    <property type="match status" value="1"/>
</dbReference>
<feature type="site" description="Interaction with tRNA" evidence="9">
    <location>
        <position position="332"/>
    </location>
</feature>
<dbReference type="InterPro" id="IPR014729">
    <property type="entry name" value="Rossmann-like_a/b/a_fold"/>
</dbReference>
<dbReference type="InterPro" id="IPR023382">
    <property type="entry name" value="MnmA-like_central_sf"/>
</dbReference>
<dbReference type="NCBIfam" id="NF001138">
    <property type="entry name" value="PRK00143.1"/>
    <property type="match status" value="1"/>
</dbReference>
<feature type="disulfide bond" description="Alternate" evidence="9">
    <location>
        <begin position="97"/>
        <end position="194"/>
    </location>
</feature>
<dbReference type="InterPro" id="IPR046885">
    <property type="entry name" value="MnmA-like_C"/>
</dbReference>
<keyword evidence="7 9" id="KW-1015">Disulfide bond</keyword>
<dbReference type="Proteomes" id="UP001559623">
    <property type="component" value="Unassembled WGS sequence"/>
</dbReference>
<organism evidence="12 13">
    <name type="scientific">Selenomonas sputigena</name>
    <dbReference type="NCBI Taxonomy" id="69823"/>
    <lineage>
        <taxon>Bacteria</taxon>
        <taxon>Bacillati</taxon>
        <taxon>Bacillota</taxon>
        <taxon>Negativicutes</taxon>
        <taxon>Selenomonadales</taxon>
        <taxon>Selenomonadaceae</taxon>
        <taxon>Selenomonas</taxon>
    </lineage>
</organism>
<dbReference type="SUPFAM" id="SSF52402">
    <property type="entry name" value="Adenine nucleotide alpha hydrolases-like"/>
    <property type="match status" value="1"/>
</dbReference>
<reference evidence="12 13" key="1">
    <citation type="submission" date="2023-04" db="EMBL/GenBank/DDBJ databases">
        <title>Genome Sequence of Selenomonas sputigena ATCC 33150.</title>
        <authorList>
            <person name="Miller D.P."/>
            <person name="Anvari S."/>
            <person name="Polson S.W."/>
            <person name="Macdonald M."/>
            <person name="Mcdowell J.V."/>
        </authorList>
    </citation>
    <scope>NUCLEOTIDE SEQUENCE [LARGE SCALE GENOMIC DNA]</scope>
    <source>
        <strain evidence="12 13">ATCC 33150</strain>
    </source>
</reference>
<evidence type="ECO:0000256" key="3">
    <source>
        <dbReference type="ARBA" id="ARBA00022694"/>
    </source>
</evidence>
<keyword evidence="3 9" id="KW-0819">tRNA processing</keyword>
<feature type="binding site" evidence="9">
    <location>
        <begin position="8"/>
        <end position="15"/>
    </location>
    <ligand>
        <name>ATP</name>
        <dbReference type="ChEBI" id="CHEBI:30616"/>
    </ligand>
</feature>
<feature type="active site" description="Nucleophile" evidence="9">
    <location>
        <position position="97"/>
    </location>
</feature>
<accession>A0ABV3X1F5</accession>
<comment type="similarity">
    <text evidence="9">Belongs to the MnmA/TRMU family.</text>
</comment>
<dbReference type="Gene3D" id="3.40.50.620">
    <property type="entry name" value="HUPs"/>
    <property type="match status" value="1"/>
</dbReference>